<feature type="compositionally biased region" description="Acidic residues" evidence="3">
    <location>
        <begin position="951"/>
        <end position="960"/>
    </location>
</feature>
<evidence type="ECO:0000313" key="7">
    <source>
        <dbReference type="Proteomes" id="UP000242287"/>
    </source>
</evidence>
<feature type="compositionally biased region" description="Polar residues" evidence="3">
    <location>
        <begin position="901"/>
        <end position="916"/>
    </location>
</feature>
<dbReference type="InterPro" id="IPR051137">
    <property type="entry name" value="PP4R3-like"/>
</dbReference>
<dbReference type="InterPro" id="IPR055236">
    <property type="entry name" value="EVH1_PP4R3"/>
</dbReference>
<feature type="compositionally biased region" description="Low complexity" evidence="3">
    <location>
        <begin position="1181"/>
        <end position="1209"/>
    </location>
</feature>
<dbReference type="InterPro" id="IPR016024">
    <property type="entry name" value="ARM-type_fold"/>
</dbReference>
<dbReference type="GO" id="GO:0072542">
    <property type="term" value="F:protein phosphatase activator activity"/>
    <property type="evidence" value="ECO:0007669"/>
    <property type="project" value="TreeGrafter"/>
</dbReference>
<organism evidence="6 7">
    <name type="scientific">Amanita thiersii Skay4041</name>
    <dbReference type="NCBI Taxonomy" id="703135"/>
    <lineage>
        <taxon>Eukaryota</taxon>
        <taxon>Fungi</taxon>
        <taxon>Dikarya</taxon>
        <taxon>Basidiomycota</taxon>
        <taxon>Agaricomycotina</taxon>
        <taxon>Agaricomycetes</taxon>
        <taxon>Agaricomycetidae</taxon>
        <taxon>Agaricales</taxon>
        <taxon>Pluteineae</taxon>
        <taxon>Amanitaceae</taxon>
        <taxon>Amanita</taxon>
    </lineage>
</organism>
<dbReference type="SUPFAM" id="SSF50729">
    <property type="entry name" value="PH domain-like"/>
    <property type="match status" value="1"/>
</dbReference>
<feature type="compositionally biased region" description="Polar residues" evidence="3">
    <location>
        <begin position="28"/>
        <end position="44"/>
    </location>
</feature>
<feature type="compositionally biased region" description="Polar residues" evidence="3">
    <location>
        <begin position="464"/>
        <end position="478"/>
    </location>
</feature>
<dbReference type="OrthoDB" id="27483at2759"/>
<feature type="compositionally biased region" description="Pro residues" evidence="3">
    <location>
        <begin position="1012"/>
        <end position="1022"/>
    </location>
</feature>
<reference evidence="6 7" key="1">
    <citation type="submission" date="2014-02" db="EMBL/GenBank/DDBJ databases">
        <title>Transposable element dynamics among asymbiotic and ectomycorrhizal Amanita fungi.</title>
        <authorList>
            <consortium name="DOE Joint Genome Institute"/>
            <person name="Hess J."/>
            <person name="Skrede I."/>
            <person name="Wolfe B."/>
            <person name="LaButti K."/>
            <person name="Ohm R.A."/>
            <person name="Grigoriev I.V."/>
            <person name="Pringle A."/>
        </authorList>
    </citation>
    <scope>NUCLEOTIDE SEQUENCE [LARGE SCALE GENOMIC DNA]</scope>
    <source>
        <strain evidence="6 7">SKay4041</strain>
    </source>
</reference>
<feature type="region of interest" description="Disordered" evidence="3">
    <location>
        <begin position="464"/>
        <end position="485"/>
    </location>
</feature>
<feature type="region of interest" description="Disordered" evidence="3">
    <location>
        <begin position="17"/>
        <end position="62"/>
    </location>
</feature>
<evidence type="ECO:0000256" key="3">
    <source>
        <dbReference type="SAM" id="MobiDB-lite"/>
    </source>
</evidence>
<evidence type="ECO:0000259" key="5">
    <source>
        <dbReference type="Pfam" id="PF22972"/>
    </source>
</evidence>
<dbReference type="Gene3D" id="2.30.29.30">
    <property type="entry name" value="Pleckstrin-homology domain (PH domain)/Phosphotyrosine-binding domain (PTB)"/>
    <property type="match status" value="1"/>
</dbReference>
<evidence type="ECO:0000313" key="6">
    <source>
        <dbReference type="EMBL" id="PFH49248.1"/>
    </source>
</evidence>
<dbReference type="InterPro" id="IPR011993">
    <property type="entry name" value="PH-like_dom_sf"/>
</dbReference>
<keyword evidence="7" id="KW-1185">Reference proteome</keyword>
<accession>A0A2A9NGP4</accession>
<feature type="compositionally biased region" description="Low complexity" evidence="3">
    <location>
        <begin position="937"/>
        <end position="946"/>
    </location>
</feature>
<dbReference type="Proteomes" id="UP000242287">
    <property type="component" value="Unassembled WGS sequence"/>
</dbReference>
<feature type="compositionally biased region" description="Low complexity" evidence="3">
    <location>
        <begin position="988"/>
        <end position="1001"/>
    </location>
</feature>
<feature type="domain" description="Serine/threonine-protein phosphatase 4 regulatory subunit 3-like central" evidence="4">
    <location>
        <begin position="268"/>
        <end position="851"/>
    </location>
</feature>
<dbReference type="EMBL" id="KZ302035">
    <property type="protein sequence ID" value="PFH49248.1"/>
    <property type="molecule type" value="Genomic_DNA"/>
</dbReference>
<dbReference type="PANTHER" id="PTHR23318">
    <property type="entry name" value="ATP SYNTHASE GAMMA-RELATED"/>
    <property type="match status" value="1"/>
</dbReference>
<gene>
    <name evidence="6" type="ORF">AMATHDRAFT_148063</name>
</gene>
<evidence type="ECO:0000259" key="4">
    <source>
        <dbReference type="Pfam" id="PF04802"/>
    </source>
</evidence>
<keyword evidence="2" id="KW-0539">Nucleus</keyword>
<feature type="region of interest" description="Disordered" evidence="3">
    <location>
        <begin position="857"/>
        <end position="1226"/>
    </location>
</feature>
<dbReference type="STRING" id="703135.A0A2A9NGP4"/>
<dbReference type="GO" id="GO:0006974">
    <property type="term" value="P:DNA damage response"/>
    <property type="evidence" value="ECO:0007669"/>
    <property type="project" value="TreeGrafter"/>
</dbReference>
<dbReference type="Pfam" id="PF04802">
    <property type="entry name" value="PP4R3"/>
    <property type="match status" value="1"/>
</dbReference>
<dbReference type="Pfam" id="PF22972">
    <property type="entry name" value="EVH1_PP4R3"/>
    <property type="match status" value="1"/>
</dbReference>
<evidence type="ECO:0000256" key="2">
    <source>
        <dbReference type="ARBA" id="ARBA00023242"/>
    </source>
</evidence>
<dbReference type="SUPFAM" id="SSF48371">
    <property type="entry name" value="ARM repeat"/>
    <property type="match status" value="1"/>
</dbReference>
<sequence>MNGTAGSAQPLVLSSTAGPAVAAISSPGVGSTSSQPFLNDSVSLSPQSTTPAPTPSQEQPQQPRVEIPLLVQQPHVKEEGELLLDHVNGQIELLEHTPDALVPSNDSVAQTGDDSQDWIPESGEELKRVKVYELIGSRWVDQGTAFCFGQISEDTNEALLVARAERTYDDIILSTAIRADDVYQRQQDTLIVWTELDGVDYALSFQDPEGCAEVWNFIREVQRHMNSGDNQANITSSPVMGSDPSSITTASIIRAGQLPQPQLGIIPEIERAIKALARTQPIKERICEYIMQEEYIKGLIDVMNTAEDLESIENLHALCSLMQTILMLNDLGLYEHILDDDIFFGVVGMLEYDPEFPNHKANYREFLHNTSQFHQPIPIRDPQIQRKIHHTYRLQFLKDVVLARVLDDSTFNVLSSCIIYNQIDIISHVQQDPNFLRDIVKLFVDEEMLSAPREAGVRKMGQQLQNPNISQPPINGATNGRPPSMPAPGKRTALFAFAPPDDLSEEEISLRREVILLVQQLCVMGKNVQLPARMALFRSLVDRGVLFAVQWALGLPEAEEINRPMISAAGEILSALLDHDLNGVRGHVIKQLVVIDRERDAKKKGADKAETLLEMVSRIMAQSRELGVQCQVGDALKTWMEIPTTDSPSAPSEANVTKPLPRKDDIHVERYMDYFYKHCIHILFKPFHNLSEWRIHNEPILMLTREQTNRFVYLCDLLYNFLMQHGFRSHYYTMSTGLMSRLATLFKAKDKHLRHASFRIFRLLLKQNHTTTFKHMIKLDVFQPILDLTLQESRRDNLLSCSCQEFFEHMRRENQKELINFVMTKHEPLIRQLAQTSLSGERFELLIRRYEMNNAPPPVEEPKLEKYPRPWPSAARLPDQEEESYFNGDDDDDDELLLPSISLQQRQSQRNATFVSNALKRKRRTTMGVAVATKGYRPPLRTPTLPSLVDYGEDENEDEPSLGIDPSSSSIGHPQLSSRSQSPAPTLPISTSPSDGSPSSSKLMHGQVHSPTPSPSPPPPLRRPTSEDEEDDNLLEALARTRSRPQTPGPGMMASVMGPMRSSEKRRRGTGDDDDDDELLERLSKSSKKLGVGMQKESSPGQQQQQGRPAGSPLRDSSPTGTTSTAAITTTQPQQEAMAVSPTTMTISASPVAGVKPGAGRGKGTPTDEPLKQRFKLKLGASSLSAVTLSSSSLLPSSTTSSTTTSSSPSAPPTPSETGVKDGDTG</sequence>
<feature type="domain" description="PP4R3 EVH1-like" evidence="5">
    <location>
        <begin position="127"/>
        <end position="226"/>
    </location>
</feature>
<dbReference type="AlphaFoldDB" id="A0A2A9NGP4"/>
<feature type="compositionally biased region" description="Low complexity" evidence="3">
    <location>
        <begin position="45"/>
        <end position="62"/>
    </location>
</feature>
<proteinExistence type="predicted"/>
<feature type="compositionally biased region" description="Polar residues" evidence="3">
    <location>
        <begin position="966"/>
        <end position="984"/>
    </location>
</feature>
<protein>
    <submittedName>
        <fullName evidence="6">Uncharacterized protein</fullName>
    </submittedName>
</protein>
<dbReference type="GO" id="GO:0030289">
    <property type="term" value="C:protein phosphatase 4 complex"/>
    <property type="evidence" value="ECO:0007669"/>
    <property type="project" value="TreeGrafter"/>
</dbReference>
<dbReference type="PANTHER" id="PTHR23318:SF0">
    <property type="entry name" value="SERINE_THREONINE-PROTEIN PHOSPHATASE 4 REGULATORY SUBUNIT 3"/>
    <property type="match status" value="1"/>
</dbReference>
<feature type="compositionally biased region" description="Low complexity" evidence="3">
    <location>
        <begin position="1098"/>
        <end position="1135"/>
    </location>
</feature>
<dbReference type="InterPro" id="IPR006887">
    <property type="entry name" value="P4R3-like_central_dom"/>
</dbReference>
<dbReference type="GO" id="GO:0005654">
    <property type="term" value="C:nucleoplasm"/>
    <property type="evidence" value="ECO:0007669"/>
    <property type="project" value="TreeGrafter"/>
</dbReference>
<name>A0A2A9NGP4_9AGAR</name>
<comment type="subcellular location">
    <subcellularLocation>
        <location evidence="1">Nucleus</location>
    </subcellularLocation>
</comment>
<feature type="compositionally biased region" description="Acidic residues" evidence="3">
    <location>
        <begin position="880"/>
        <end position="896"/>
    </location>
</feature>
<evidence type="ECO:0000256" key="1">
    <source>
        <dbReference type="ARBA" id="ARBA00004123"/>
    </source>
</evidence>